<dbReference type="STRING" id="197479.BFW38_14500"/>
<name>A0A1E2VC19_9GAMM</name>
<feature type="transmembrane region" description="Helical" evidence="1">
    <location>
        <begin position="53"/>
        <end position="72"/>
    </location>
</feature>
<keyword evidence="1" id="KW-0812">Transmembrane</keyword>
<reference evidence="2 3" key="1">
    <citation type="submission" date="2016-08" db="EMBL/GenBank/DDBJ databases">
        <authorList>
            <person name="Seilhamer J.J."/>
        </authorList>
    </citation>
    <scope>NUCLEOTIDE SEQUENCE [LARGE SCALE GENOMIC DNA]</scope>
    <source>
        <strain evidence="2 3">PH27A</strain>
    </source>
</reference>
<sequence>MLKQSVTRAATVFGIAIQIVLSYFGTAGAVFFVSRLARSGHLLESQTAPLIKIAFLLPLFSFIALGGLILSYQRQHSRRAYSWHALPVVAIAAYVFYIAWLGGVLPG</sequence>
<evidence type="ECO:0000256" key="1">
    <source>
        <dbReference type="SAM" id="Phobius"/>
    </source>
</evidence>
<dbReference type="Proteomes" id="UP000094291">
    <property type="component" value="Unassembled WGS sequence"/>
</dbReference>
<accession>A0A1E2VC19</accession>
<dbReference type="AlphaFoldDB" id="A0A1E2VC19"/>
<evidence type="ECO:0000313" key="2">
    <source>
        <dbReference type="EMBL" id="ODC04560.1"/>
    </source>
</evidence>
<evidence type="ECO:0000313" key="3">
    <source>
        <dbReference type="Proteomes" id="UP000094291"/>
    </source>
</evidence>
<feature type="transmembrane region" description="Helical" evidence="1">
    <location>
        <begin position="84"/>
        <end position="105"/>
    </location>
</feature>
<organism evidence="2 3">
    <name type="scientific">Terasakiispira papahanaumokuakeensis</name>
    <dbReference type="NCBI Taxonomy" id="197479"/>
    <lineage>
        <taxon>Bacteria</taxon>
        <taxon>Pseudomonadati</taxon>
        <taxon>Pseudomonadota</taxon>
        <taxon>Gammaproteobacteria</taxon>
        <taxon>Oceanospirillales</taxon>
        <taxon>Terasakiispira</taxon>
    </lineage>
</organism>
<keyword evidence="1" id="KW-1133">Transmembrane helix</keyword>
<protein>
    <submittedName>
        <fullName evidence="2">Uncharacterized protein</fullName>
    </submittedName>
</protein>
<proteinExistence type="predicted"/>
<keyword evidence="1" id="KW-0472">Membrane</keyword>
<comment type="caution">
    <text evidence="2">The sequence shown here is derived from an EMBL/GenBank/DDBJ whole genome shotgun (WGS) entry which is preliminary data.</text>
</comment>
<keyword evidence="3" id="KW-1185">Reference proteome</keyword>
<dbReference type="EMBL" id="MDTQ01000001">
    <property type="protein sequence ID" value="ODC04560.1"/>
    <property type="molecule type" value="Genomic_DNA"/>
</dbReference>
<feature type="transmembrane region" description="Helical" evidence="1">
    <location>
        <begin position="12"/>
        <end position="33"/>
    </location>
</feature>
<dbReference type="RefSeq" id="WP_068999544.1">
    <property type="nucleotide sequence ID" value="NZ_MDTQ01000001.1"/>
</dbReference>
<gene>
    <name evidence="2" type="ORF">BFW38_14500</name>
</gene>